<dbReference type="Pfam" id="PF13380">
    <property type="entry name" value="CoA_binding_2"/>
    <property type="match status" value="1"/>
</dbReference>
<dbReference type="Gene3D" id="3.40.50.261">
    <property type="entry name" value="Succinyl-CoA synthetase domains"/>
    <property type="match status" value="2"/>
</dbReference>
<dbReference type="InterPro" id="IPR003781">
    <property type="entry name" value="CoA-bd"/>
</dbReference>
<accession>A0A2T0XKY1</accession>
<reference evidence="5 6" key="1">
    <citation type="submission" date="2018-03" db="EMBL/GenBank/DDBJ databases">
        <title>Genomic Encyclopedia of Type Strains, Phase III (KMG-III): the genomes of soil and plant-associated and newly described type strains.</title>
        <authorList>
            <person name="Whitman W."/>
        </authorList>
    </citation>
    <scope>NUCLEOTIDE SEQUENCE [LARGE SCALE GENOMIC DNA]</scope>
    <source>
        <strain evidence="5 6">MWH-P2sevCIIIb</strain>
    </source>
</reference>
<dbReference type="OrthoDB" id="9807426at2"/>
<dbReference type="SUPFAM" id="SSF56059">
    <property type="entry name" value="Glutathione synthetase ATP-binding domain-like"/>
    <property type="match status" value="1"/>
</dbReference>
<organism evidence="5 6">
    <name type="scientific">Jezberella montanilacus</name>
    <dbReference type="NCBI Taxonomy" id="323426"/>
    <lineage>
        <taxon>Bacteria</taxon>
        <taxon>Pseudomonadati</taxon>
        <taxon>Pseudomonadota</taxon>
        <taxon>Betaproteobacteria</taxon>
        <taxon>Burkholderiales</taxon>
        <taxon>Alcaligenaceae</taxon>
        <taxon>Jezberella</taxon>
    </lineage>
</organism>
<dbReference type="InterPro" id="IPR013815">
    <property type="entry name" value="ATP_grasp_subdomain_1"/>
</dbReference>
<dbReference type="PANTHER" id="PTHR43334:SF1">
    <property type="entry name" value="3-HYDROXYPROPIONATE--COA LIGASE [ADP-FORMING]"/>
    <property type="match status" value="1"/>
</dbReference>
<evidence type="ECO:0000259" key="4">
    <source>
        <dbReference type="SMART" id="SM00881"/>
    </source>
</evidence>
<dbReference type="SUPFAM" id="SSF51735">
    <property type="entry name" value="NAD(P)-binding Rossmann-fold domains"/>
    <property type="match status" value="1"/>
</dbReference>
<dbReference type="InterPro" id="IPR036291">
    <property type="entry name" value="NAD(P)-bd_dom_sf"/>
</dbReference>
<dbReference type="Gene3D" id="3.30.470.20">
    <property type="entry name" value="ATP-grasp fold, B domain"/>
    <property type="match status" value="1"/>
</dbReference>
<proteinExistence type="predicted"/>
<keyword evidence="1" id="KW-0436">Ligase</keyword>
<dbReference type="Gene3D" id="3.40.50.720">
    <property type="entry name" value="NAD(P)-binding Rossmann-like Domain"/>
    <property type="match status" value="1"/>
</dbReference>
<dbReference type="AlphaFoldDB" id="A0A2T0XKY1"/>
<dbReference type="InterPro" id="IPR051538">
    <property type="entry name" value="Acyl-CoA_Synth/Transferase"/>
</dbReference>
<feature type="domain" description="CoA-binding" evidence="4">
    <location>
        <begin position="8"/>
        <end position="103"/>
    </location>
</feature>
<name>A0A2T0XKY1_9BURK</name>
<evidence type="ECO:0000256" key="2">
    <source>
        <dbReference type="ARBA" id="ARBA00022741"/>
    </source>
</evidence>
<dbReference type="Gene3D" id="3.30.1490.20">
    <property type="entry name" value="ATP-grasp fold, A domain"/>
    <property type="match status" value="1"/>
</dbReference>
<dbReference type="Pfam" id="PF13549">
    <property type="entry name" value="ATP-grasp_5"/>
    <property type="match status" value="1"/>
</dbReference>
<dbReference type="SMART" id="SM00881">
    <property type="entry name" value="CoA_binding"/>
    <property type="match status" value="1"/>
</dbReference>
<dbReference type="Proteomes" id="UP000238308">
    <property type="component" value="Unassembled WGS sequence"/>
</dbReference>
<keyword evidence="6" id="KW-1185">Reference proteome</keyword>
<dbReference type="Pfam" id="PF13607">
    <property type="entry name" value="Succ_CoA_lig"/>
    <property type="match status" value="1"/>
</dbReference>
<evidence type="ECO:0000256" key="1">
    <source>
        <dbReference type="ARBA" id="ARBA00022598"/>
    </source>
</evidence>
<evidence type="ECO:0000313" key="6">
    <source>
        <dbReference type="Proteomes" id="UP000238308"/>
    </source>
</evidence>
<dbReference type="SUPFAM" id="SSF52210">
    <property type="entry name" value="Succinyl-CoA synthetase domains"/>
    <property type="match status" value="2"/>
</dbReference>
<evidence type="ECO:0000313" key="5">
    <source>
        <dbReference type="EMBL" id="PRY99560.1"/>
    </source>
</evidence>
<dbReference type="PANTHER" id="PTHR43334">
    <property type="entry name" value="ACETATE--COA LIGASE [ADP-FORMING]"/>
    <property type="match status" value="1"/>
</dbReference>
<dbReference type="RefSeq" id="WP_106226843.1">
    <property type="nucleotide sequence ID" value="NZ_PVTV01000011.1"/>
</dbReference>
<dbReference type="InterPro" id="IPR032875">
    <property type="entry name" value="Succ_CoA_lig_flav_dom"/>
</dbReference>
<dbReference type="GO" id="GO:0005524">
    <property type="term" value="F:ATP binding"/>
    <property type="evidence" value="ECO:0007669"/>
    <property type="project" value="UniProtKB-KW"/>
</dbReference>
<protein>
    <submittedName>
        <fullName evidence="5">Acyl-CoA synthetase (NDP forming)</fullName>
    </submittedName>
</protein>
<keyword evidence="3" id="KW-0067">ATP-binding</keyword>
<sequence length="698" mass="73232">MTDAVSKLMTPKSIAIIGASTDPKKTAGRPIAYLQKHHFKGKIYPVNPRVQEIAGLVCYPDIGSLPETPDVAIILVGTDKTLSAVSELAARGTPAAIVLTSGFAEHGPEGLKRQEALVAAAGNMRILGPNTIGMVNVTDDIPLSPSSALEMSEFPKGSVSVISQSGGILGSLLSRAAAAGIGLAKLVSTSNEADLGLADFIDYLADDPSTKVILLYVESIRHPQQFRAAALKARHAGKPIVVYKVGKSEAGMKAAISHTGALAGADKMYDALFKEVGIIRADNFSDFLDIPAALTTGRVLKGNRVAILTSTGGAGTLVADGLGVSGFETPAPDEVTAERLRALQPGDQAVLDRNPIDVTLAGLQPDLLRGAIRALLDSPSYDALILILGSSSLAMPDLMASAVRDCMDASDKPVIAYASPHSPVAAALMTKQGIPTFTQPESCSVALRSMLHTSQMLQGVPVRGRLAQSPATLDSSALHGSLDEHEAKVLFSLFGIPKVKEVVLNALNPNLQLIEGFGDKIVLKIVSKTILHKTDVGGVALNVGINDIPNRITALMSDVRARAGVEVEQVLVQEMVSGGLEFMIGMHRDPLGTGILVGMGGVTAELFNDTSIRLLTPGTVLHETEALEMLKALKTWPLLDGYRGKPKCDVASLVQAIVQFSELVACLGNNLIECEINPLFVFVEGQGVKAADGIAIFN</sequence>
<comment type="caution">
    <text evidence="5">The sequence shown here is derived from an EMBL/GenBank/DDBJ whole genome shotgun (WGS) entry which is preliminary data.</text>
</comment>
<dbReference type="GO" id="GO:0016874">
    <property type="term" value="F:ligase activity"/>
    <property type="evidence" value="ECO:0007669"/>
    <property type="project" value="UniProtKB-KW"/>
</dbReference>
<dbReference type="EMBL" id="PVTV01000011">
    <property type="protein sequence ID" value="PRY99560.1"/>
    <property type="molecule type" value="Genomic_DNA"/>
</dbReference>
<evidence type="ECO:0000256" key="3">
    <source>
        <dbReference type="ARBA" id="ARBA00022840"/>
    </source>
</evidence>
<dbReference type="InterPro" id="IPR016102">
    <property type="entry name" value="Succinyl-CoA_synth-like"/>
</dbReference>
<gene>
    <name evidence="5" type="ORF">BCM14_1011</name>
</gene>
<keyword evidence="2" id="KW-0547">Nucleotide-binding</keyword>